<dbReference type="Gene3D" id="3.40.50.150">
    <property type="entry name" value="Vaccinia Virus protein VP39"/>
    <property type="match status" value="1"/>
</dbReference>
<feature type="domain" description="Type II methyltransferase M.TaqI-like" evidence="8">
    <location>
        <begin position="496"/>
        <end position="651"/>
    </location>
</feature>
<proteinExistence type="predicted"/>
<evidence type="ECO:0000256" key="1">
    <source>
        <dbReference type="ARBA" id="ARBA00011900"/>
    </source>
</evidence>
<reference evidence="10 11" key="1">
    <citation type="submission" date="2023-08" db="EMBL/GenBank/DDBJ databases">
        <title>New molecular markers tilS and rpoB for phylogenetic and monitoring studies of the genus Thiothrix biodiversity.</title>
        <authorList>
            <person name="Ravin N.V."/>
            <person name="Smolyakov D."/>
            <person name="Markov N.D."/>
            <person name="Beletsky A.V."/>
            <person name="Mardanov A.V."/>
            <person name="Rudenko T.S."/>
            <person name="Grabovich M.Y."/>
        </authorList>
    </citation>
    <scope>NUCLEOTIDE SEQUENCE [LARGE SCALE GENOMIC DNA]</scope>
    <source>
        <strain evidence="10 11">MK1</strain>
    </source>
</reference>
<evidence type="ECO:0000313" key="10">
    <source>
        <dbReference type="EMBL" id="WML91716.1"/>
    </source>
</evidence>
<dbReference type="InterPro" id="IPR050953">
    <property type="entry name" value="N4_N6_ade-DNA_methylase"/>
</dbReference>
<dbReference type="EC" id="2.1.1.72" evidence="1"/>
<accession>A0ABY9MU79</accession>
<keyword evidence="2 10" id="KW-0489">Methyltransferase</keyword>
<evidence type="ECO:0000259" key="8">
    <source>
        <dbReference type="Pfam" id="PF07669"/>
    </source>
</evidence>
<dbReference type="RefSeq" id="WP_308896594.1">
    <property type="nucleotide sequence ID" value="NZ_CP133218.1"/>
</dbReference>
<evidence type="ECO:0000256" key="6">
    <source>
        <dbReference type="ARBA" id="ARBA00023125"/>
    </source>
</evidence>
<evidence type="ECO:0000256" key="2">
    <source>
        <dbReference type="ARBA" id="ARBA00022603"/>
    </source>
</evidence>
<gene>
    <name evidence="10" type="ORF">RCF98_05110</name>
</gene>
<evidence type="ECO:0000313" key="11">
    <source>
        <dbReference type="Proteomes" id="UP001236657"/>
    </source>
</evidence>
<dbReference type="InterPro" id="IPR011639">
    <property type="entry name" value="MethylTrfase_TaqI-like_dom"/>
</dbReference>
<name>A0ABY9MU79_9GAMM</name>
<dbReference type="Pfam" id="PF12950">
    <property type="entry name" value="TaqI_C"/>
    <property type="match status" value="1"/>
</dbReference>
<keyword evidence="5" id="KW-0680">Restriction system</keyword>
<keyword evidence="4" id="KW-0949">S-adenosyl-L-methionine</keyword>
<keyword evidence="6" id="KW-0238">DNA-binding</keyword>
<dbReference type="InterPro" id="IPR029063">
    <property type="entry name" value="SAM-dependent_MTases_sf"/>
</dbReference>
<dbReference type="Proteomes" id="UP001236657">
    <property type="component" value="Chromosome"/>
</dbReference>
<comment type="catalytic activity">
    <reaction evidence="7">
        <text>a 2'-deoxyadenosine in DNA + S-adenosyl-L-methionine = an N(6)-methyl-2'-deoxyadenosine in DNA + S-adenosyl-L-homocysteine + H(+)</text>
        <dbReference type="Rhea" id="RHEA:15197"/>
        <dbReference type="Rhea" id="RHEA-COMP:12418"/>
        <dbReference type="Rhea" id="RHEA-COMP:12419"/>
        <dbReference type="ChEBI" id="CHEBI:15378"/>
        <dbReference type="ChEBI" id="CHEBI:57856"/>
        <dbReference type="ChEBI" id="CHEBI:59789"/>
        <dbReference type="ChEBI" id="CHEBI:90615"/>
        <dbReference type="ChEBI" id="CHEBI:90616"/>
        <dbReference type="EC" id="2.1.1.72"/>
    </reaction>
</comment>
<evidence type="ECO:0000256" key="5">
    <source>
        <dbReference type="ARBA" id="ARBA00022747"/>
    </source>
</evidence>
<organism evidence="10 11">
    <name type="scientific">Thiothrix lacustris</name>
    <dbReference type="NCBI Taxonomy" id="525917"/>
    <lineage>
        <taxon>Bacteria</taxon>
        <taxon>Pseudomonadati</taxon>
        <taxon>Pseudomonadota</taxon>
        <taxon>Gammaproteobacteria</taxon>
        <taxon>Thiotrichales</taxon>
        <taxon>Thiotrichaceae</taxon>
        <taxon>Thiothrix</taxon>
    </lineage>
</organism>
<evidence type="ECO:0000259" key="9">
    <source>
        <dbReference type="Pfam" id="PF12950"/>
    </source>
</evidence>
<evidence type="ECO:0000256" key="4">
    <source>
        <dbReference type="ARBA" id="ARBA00022691"/>
    </source>
</evidence>
<dbReference type="EMBL" id="CP133218">
    <property type="protein sequence ID" value="WML91716.1"/>
    <property type="molecule type" value="Genomic_DNA"/>
</dbReference>
<dbReference type="SUPFAM" id="SSF53335">
    <property type="entry name" value="S-adenosyl-L-methionine-dependent methyltransferases"/>
    <property type="match status" value="1"/>
</dbReference>
<keyword evidence="11" id="KW-1185">Reference proteome</keyword>
<dbReference type="PROSITE" id="PS00092">
    <property type="entry name" value="N6_MTASE"/>
    <property type="match status" value="1"/>
</dbReference>
<dbReference type="PRINTS" id="PR00507">
    <property type="entry name" value="N12N6MTFRASE"/>
</dbReference>
<dbReference type="InterPro" id="IPR002052">
    <property type="entry name" value="DNA_methylase_N6_adenine_CS"/>
</dbReference>
<dbReference type="Pfam" id="PF07669">
    <property type="entry name" value="Eco57I"/>
    <property type="match status" value="1"/>
</dbReference>
<keyword evidence="3" id="KW-0808">Transferase</keyword>
<feature type="domain" description="TaqI-like C-terminal specificity" evidence="9">
    <location>
        <begin position="776"/>
        <end position="934"/>
    </location>
</feature>
<dbReference type="PANTHER" id="PTHR33841">
    <property type="entry name" value="DNA METHYLTRANSFERASE YEEA-RELATED"/>
    <property type="match status" value="1"/>
</dbReference>
<dbReference type="GO" id="GO:0032259">
    <property type="term" value="P:methylation"/>
    <property type="evidence" value="ECO:0007669"/>
    <property type="project" value="UniProtKB-KW"/>
</dbReference>
<evidence type="ECO:0000256" key="3">
    <source>
        <dbReference type="ARBA" id="ARBA00022679"/>
    </source>
</evidence>
<dbReference type="GO" id="GO:0008168">
    <property type="term" value="F:methyltransferase activity"/>
    <property type="evidence" value="ECO:0007669"/>
    <property type="project" value="UniProtKB-KW"/>
</dbReference>
<sequence length="1065" mass="121750">MSNTQRLFHPRSLSKALTASNSLKDGQIPASARKVLEEWHAMITDGSIQKQNEKKLQPEFFRDLCGVVLGYKSFSQKDKKTGQWTLGYEEKSGKGFSDLSFGIFSEKNKQRLAPLELKDPRTSNMDIPMLGRKLSTVDQATQYAVNSNGEAKWFLVSNCIEIRLYKFPYSNDIYESWQVADLIQPEEYARFVLLLGAKNLLTGATEKLFEQSQQAEKDITNALYADYREIRVKLINGMKRENGRFSRESMVARAQTLLDRVLFIAFAEDRDLLPANTLATYILAKDSLRDAWDRLKWLFKAVNDGDLKRGIPRYNGDLFKPDAALEELTISDGLLQELQRLWVYDFDSDVNVTILGHIFEQSIADLDQIYESLDEQTDLELTQQKHGTSGKRKQDGVVYTPDFITAWIVQHTLGAYLSKCKLAIAAEADSLAWWAAYRQTLATTRILDPACGSGAFLVAALNYLKREYQQVNQRLAELGEPSELVSTELNHDILHNNLFGVDINAESVEIARLSLHLATAEYGKPLTSLRDNIRQGNSVVDDKSVDKRAFHWFKQFKEFDVILGNPPYVRQERLIPIKPYLEKHYRTYHGVADLYTYFFELGLGLLKKGGMLGFISSATFFRTGSGENLRQFLAVETNLKNVVDFGDLQVFEGVTTYPAILIMEKPSHARKHPPKDYAFQFLNVQSTHVSQLAGELKAGAFSEMQQNKLALDGWRLEDERLQALRTKLTKGKRTLKEAYGSPLYGIKTGRNEAFVIDSTTRDKLIAADPLSSELIKPFLEGKDLKQWRAEPRNIYLIFTRRGVDIDKYPAIKSHLEQYREILEPKPKNHNDKIEWKGRKSGTYKWYEIQDSVDYFAEFEKPKINYGHFSPNALFGFDEKGYYSNDKSYILANADYFLLGLLNSKIHWFFITAMCPAVRGGFYEVRIYFIETLPIPAATDEQKVVIAGLAENCQTLAEQRYALQNAFRHRIPDLCPKTKDPKLSQKLQAWWEMDFAAFRDEVKKLFKQEIPLAERNTWEAWFDKDKAAIQHLSYQLATQEQALNAAVYALFGLDAGEVTLLEANIG</sequence>
<protein>
    <recommendedName>
        <fullName evidence="1">site-specific DNA-methyltransferase (adenine-specific)</fullName>
        <ecNumber evidence="1">2.1.1.72</ecNumber>
    </recommendedName>
</protein>
<dbReference type="InterPro" id="IPR025931">
    <property type="entry name" value="TaqI_C"/>
</dbReference>
<dbReference type="PANTHER" id="PTHR33841:SF1">
    <property type="entry name" value="DNA METHYLTRANSFERASE A"/>
    <property type="match status" value="1"/>
</dbReference>
<evidence type="ECO:0000256" key="7">
    <source>
        <dbReference type="ARBA" id="ARBA00047942"/>
    </source>
</evidence>